<gene>
    <name evidence="2" type="ORF">AVEN_31438_1</name>
</gene>
<dbReference type="EMBL" id="BGPR01011326">
    <property type="protein sequence ID" value="GBN50748.1"/>
    <property type="molecule type" value="Genomic_DNA"/>
</dbReference>
<keyword evidence="3" id="KW-1185">Reference proteome</keyword>
<evidence type="ECO:0000256" key="1">
    <source>
        <dbReference type="SAM" id="Phobius"/>
    </source>
</evidence>
<accession>A0A4Y2PFH4</accession>
<dbReference type="AlphaFoldDB" id="A0A4Y2PFH4"/>
<organism evidence="2 3">
    <name type="scientific">Araneus ventricosus</name>
    <name type="common">Orbweaver spider</name>
    <name type="synonym">Epeira ventricosa</name>
    <dbReference type="NCBI Taxonomy" id="182803"/>
    <lineage>
        <taxon>Eukaryota</taxon>
        <taxon>Metazoa</taxon>
        <taxon>Ecdysozoa</taxon>
        <taxon>Arthropoda</taxon>
        <taxon>Chelicerata</taxon>
        <taxon>Arachnida</taxon>
        <taxon>Araneae</taxon>
        <taxon>Araneomorphae</taxon>
        <taxon>Entelegynae</taxon>
        <taxon>Araneoidea</taxon>
        <taxon>Araneidae</taxon>
        <taxon>Araneus</taxon>
    </lineage>
</organism>
<sequence length="86" mass="9990">MRLIHAHLMIMKDGKSRLLLKTSVESSSGDAPPERRQFNVTGFIVGMLPPLFISFYIILKLGYRSRYAEERGEDDGYREEPFFISY</sequence>
<feature type="transmembrane region" description="Helical" evidence="1">
    <location>
        <begin position="40"/>
        <end position="59"/>
    </location>
</feature>
<reference evidence="2 3" key="1">
    <citation type="journal article" date="2019" name="Sci. Rep.">
        <title>Orb-weaving spider Araneus ventricosus genome elucidates the spidroin gene catalogue.</title>
        <authorList>
            <person name="Kono N."/>
            <person name="Nakamura H."/>
            <person name="Ohtoshi R."/>
            <person name="Moran D.A.P."/>
            <person name="Shinohara A."/>
            <person name="Yoshida Y."/>
            <person name="Fujiwara M."/>
            <person name="Mori M."/>
            <person name="Tomita M."/>
            <person name="Arakawa K."/>
        </authorList>
    </citation>
    <scope>NUCLEOTIDE SEQUENCE [LARGE SCALE GENOMIC DNA]</scope>
</reference>
<name>A0A4Y2PFH4_ARAVE</name>
<keyword evidence="1" id="KW-0812">Transmembrane</keyword>
<comment type="caution">
    <text evidence="2">The sequence shown here is derived from an EMBL/GenBank/DDBJ whole genome shotgun (WGS) entry which is preliminary data.</text>
</comment>
<keyword evidence="1" id="KW-1133">Transmembrane helix</keyword>
<evidence type="ECO:0000313" key="2">
    <source>
        <dbReference type="EMBL" id="GBN50748.1"/>
    </source>
</evidence>
<proteinExistence type="predicted"/>
<evidence type="ECO:0000313" key="3">
    <source>
        <dbReference type="Proteomes" id="UP000499080"/>
    </source>
</evidence>
<protein>
    <submittedName>
        <fullName evidence="2">Uncharacterized protein</fullName>
    </submittedName>
</protein>
<dbReference type="Proteomes" id="UP000499080">
    <property type="component" value="Unassembled WGS sequence"/>
</dbReference>
<keyword evidence="1" id="KW-0472">Membrane</keyword>
<dbReference type="OrthoDB" id="9355041at2759"/>